<reference evidence="1 2" key="1">
    <citation type="submission" date="2019-06" db="EMBL/GenBank/DDBJ databases">
        <title>Genome sequence analysis of &gt;100 Bacillus licheniformis strains suggests intrinsic resistance to this species.</title>
        <authorList>
            <person name="Wels M."/>
            <person name="Siezen R.J."/>
            <person name="Johansen E."/>
            <person name="Stuer-Lauridsen B."/>
            <person name="Bjerre K."/>
            <person name="Nielsen B.K.K."/>
        </authorList>
    </citation>
    <scope>NUCLEOTIDE SEQUENCE [LARGE SCALE GENOMIC DNA]</scope>
    <source>
        <strain evidence="1 2">BAC-16736</strain>
    </source>
</reference>
<dbReference type="EMBL" id="NILC01000026">
    <property type="protein sequence ID" value="TWL25398.1"/>
    <property type="molecule type" value="Genomic_DNA"/>
</dbReference>
<sequence length="73" mass="8692">MTTTAYEEVANKINQWYTMIKKREIEDAIKLKEEIDCLLDDMEENQNLLLYYNLLDARHKMSVDMFKSSGEIL</sequence>
<comment type="caution">
    <text evidence="1">The sequence shown here is derived from an EMBL/GenBank/DDBJ whole genome shotgun (WGS) entry which is preliminary data.</text>
</comment>
<evidence type="ECO:0000313" key="1">
    <source>
        <dbReference type="EMBL" id="TWL25398.1"/>
    </source>
</evidence>
<evidence type="ECO:0000313" key="2">
    <source>
        <dbReference type="Proteomes" id="UP000435910"/>
    </source>
</evidence>
<organism evidence="1 2">
    <name type="scientific">Bacillus licheniformis</name>
    <dbReference type="NCBI Taxonomy" id="1402"/>
    <lineage>
        <taxon>Bacteria</taxon>
        <taxon>Bacillati</taxon>
        <taxon>Bacillota</taxon>
        <taxon>Bacilli</taxon>
        <taxon>Bacillales</taxon>
        <taxon>Bacillaceae</taxon>
        <taxon>Bacillus</taxon>
    </lineage>
</organism>
<gene>
    <name evidence="1" type="ORF">CHCC16736_4281</name>
</gene>
<accession>A0A8B5Y9Q2</accession>
<name>A0A8B5Y9Q2_BACLI</name>
<dbReference type="Pfam" id="PF18801">
    <property type="entry name" value="RapH_N"/>
    <property type="match status" value="1"/>
</dbReference>
<dbReference type="Proteomes" id="UP000435910">
    <property type="component" value="Unassembled WGS sequence"/>
</dbReference>
<protein>
    <submittedName>
        <fullName evidence="1">Response regulator aspartate phosphatase G</fullName>
    </submittedName>
</protein>
<dbReference type="AlphaFoldDB" id="A0A8B5Y9Q2"/>
<proteinExistence type="predicted"/>
<dbReference type="RefSeq" id="WP_261381866.1">
    <property type="nucleotide sequence ID" value="NZ_CAMFKN010000002.1"/>
</dbReference>
<dbReference type="InterPro" id="IPR011990">
    <property type="entry name" value="TPR-like_helical_dom_sf"/>
</dbReference>
<dbReference type="Gene3D" id="1.25.40.10">
    <property type="entry name" value="Tetratricopeptide repeat domain"/>
    <property type="match status" value="1"/>
</dbReference>